<feature type="compositionally biased region" description="Pro residues" evidence="1">
    <location>
        <begin position="58"/>
        <end position="71"/>
    </location>
</feature>
<feature type="region of interest" description="Disordered" evidence="1">
    <location>
        <begin position="50"/>
        <end position="75"/>
    </location>
</feature>
<keyword evidence="3" id="KW-1185">Reference proteome</keyword>
<dbReference type="Gene3D" id="3.40.50.720">
    <property type="entry name" value="NAD(P)-binding Rossmann-like Domain"/>
    <property type="match status" value="1"/>
</dbReference>
<evidence type="ECO:0000256" key="1">
    <source>
        <dbReference type="SAM" id="MobiDB-lite"/>
    </source>
</evidence>
<sequence>MPTIEELEEYIAEVENYIASLLPALETLPSLPQRIFDELQRFGPPSLPAFPTLTIQAPTPPPPPPPPPPPKGWSDWLGDLVGGGAMRKLTVGVVVSAGLGLASMYGYKRWRLHVLKKRKSRKLARTPLMTDGHRREAIVVLGADHPLGQPICASLEKQGYIVIATASSPSYASKLAKSSASGYLRALPLEPAAPVLLTSQSEDTASAFSSKLQVALSQTFPTTASGDPYVSAQHLPYVTGVISLMSLPTPAPMPIAHLPMKDQYLPYMVASHFTPVMLLQSLLPIMHRSPLGRTPRIIALVPALSSLPGTPFSAASSASTQATMSMLSSLRRELAQAHDATKIITLNVGTIALPTEGFEASLPPEAKEAYGSAFEAAMASAGRRTWSNPNRVTRVIEKILRLSDTPIGTALYWIKAGNVNVGAGGEFSARFELHCHSSPVANIYAAFARLPAPVLDVLFAIPSYVATLRARLSFIPRVRPAFVCPSFRRKATRAPEKEEKKPLAIEPAPVPVPPPAPVPAVPAAPVAQEVAAAAGVPVHDEALSEPESDLSIEEHEHSGSESEWEKVREGGEASRVETPAPTESVEASQAWRSL</sequence>
<dbReference type="GO" id="GO:0016491">
    <property type="term" value="F:oxidoreductase activity"/>
    <property type="evidence" value="ECO:0007669"/>
    <property type="project" value="TreeGrafter"/>
</dbReference>
<protein>
    <recommendedName>
        <fullName evidence="4">DUF1776-domain-containing protein</fullName>
    </recommendedName>
</protein>
<dbReference type="Pfam" id="PF08643">
    <property type="entry name" value="DUF1776"/>
    <property type="match status" value="1"/>
</dbReference>
<proteinExistence type="predicted"/>
<feature type="region of interest" description="Disordered" evidence="1">
    <location>
        <begin position="491"/>
        <end position="510"/>
    </location>
</feature>
<feature type="region of interest" description="Disordered" evidence="1">
    <location>
        <begin position="535"/>
        <end position="594"/>
    </location>
</feature>
<dbReference type="InterPro" id="IPR013952">
    <property type="entry name" value="DUF1776_fun"/>
</dbReference>
<dbReference type="AlphaFoldDB" id="A0A167LP85"/>
<feature type="compositionally biased region" description="Basic and acidic residues" evidence="1">
    <location>
        <begin position="552"/>
        <end position="575"/>
    </location>
</feature>
<reference evidence="2 3" key="1">
    <citation type="journal article" date="2016" name="Mol. Biol. Evol.">
        <title>Comparative Genomics of Early-Diverging Mushroom-Forming Fungi Provides Insights into the Origins of Lignocellulose Decay Capabilities.</title>
        <authorList>
            <person name="Nagy L.G."/>
            <person name="Riley R."/>
            <person name="Tritt A."/>
            <person name="Adam C."/>
            <person name="Daum C."/>
            <person name="Floudas D."/>
            <person name="Sun H."/>
            <person name="Yadav J.S."/>
            <person name="Pangilinan J."/>
            <person name="Larsson K.H."/>
            <person name="Matsuura K."/>
            <person name="Barry K."/>
            <person name="Labutti K."/>
            <person name="Kuo R."/>
            <person name="Ohm R.A."/>
            <person name="Bhattacharya S.S."/>
            <person name="Shirouzu T."/>
            <person name="Yoshinaga Y."/>
            <person name="Martin F.M."/>
            <person name="Grigoriev I.V."/>
            <person name="Hibbett D.S."/>
        </authorList>
    </citation>
    <scope>NUCLEOTIDE SEQUENCE [LARGE SCALE GENOMIC DNA]</scope>
    <source>
        <strain evidence="2 3">TUFC12733</strain>
    </source>
</reference>
<dbReference type="OrthoDB" id="5308060at2759"/>
<evidence type="ECO:0000313" key="3">
    <source>
        <dbReference type="Proteomes" id="UP000076738"/>
    </source>
</evidence>
<dbReference type="InterPro" id="IPR036291">
    <property type="entry name" value="NAD(P)-bd_dom_sf"/>
</dbReference>
<dbReference type="STRING" id="1330018.A0A167LP85"/>
<gene>
    <name evidence="2" type="ORF">CALVIDRAFT_155523</name>
</gene>
<evidence type="ECO:0008006" key="4">
    <source>
        <dbReference type="Google" id="ProtNLM"/>
    </source>
</evidence>
<organism evidence="2 3">
    <name type="scientific">Calocera viscosa (strain TUFC12733)</name>
    <dbReference type="NCBI Taxonomy" id="1330018"/>
    <lineage>
        <taxon>Eukaryota</taxon>
        <taxon>Fungi</taxon>
        <taxon>Dikarya</taxon>
        <taxon>Basidiomycota</taxon>
        <taxon>Agaricomycotina</taxon>
        <taxon>Dacrymycetes</taxon>
        <taxon>Dacrymycetales</taxon>
        <taxon>Dacrymycetaceae</taxon>
        <taxon>Calocera</taxon>
    </lineage>
</organism>
<dbReference type="SUPFAM" id="SSF101447">
    <property type="entry name" value="Formin homology 2 domain (FH2 domain)"/>
    <property type="match status" value="1"/>
</dbReference>
<dbReference type="PANTHER" id="PTHR43313:SF1">
    <property type="entry name" value="3BETA-HYDROXYSTEROID DEHYDROGENASE DHS-16"/>
    <property type="match status" value="1"/>
</dbReference>
<dbReference type="PANTHER" id="PTHR43313">
    <property type="entry name" value="SHORT-CHAIN DEHYDROGENASE/REDUCTASE FAMILY 9C"/>
    <property type="match status" value="1"/>
</dbReference>
<feature type="compositionally biased region" description="Basic and acidic residues" evidence="1">
    <location>
        <begin position="493"/>
        <end position="503"/>
    </location>
</feature>
<dbReference type="GO" id="GO:0008202">
    <property type="term" value="P:steroid metabolic process"/>
    <property type="evidence" value="ECO:0007669"/>
    <property type="project" value="TreeGrafter"/>
</dbReference>
<dbReference type="SUPFAM" id="SSF51735">
    <property type="entry name" value="NAD(P)-binding Rossmann-fold domains"/>
    <property type="match status" value="1"/>
</dbReference>
<evidence type="ECO:0000313" key="2">
    <source>
        <dbReference type="EMBL" id="KZO95892.1"/>
    </source>
</evidence>
<feature type="compositionally biased region" description="Polar residues" evidence="1">
    <location>
        <begin position="585"/>
        <end position="594"/>
    </location>
</feature>
<dbReference type="Proteomes" id="UP000076738">
    <property type="component" value="Unassembled WGS sequence"/>
</dbReference>
<accession>A0A167LP85</accession>
<name>A0A167LP85_CALVF</name>
<dbReference type="EMBL" id="KV417287">
    <property type="protein sequence ID" value="KZO95892.1"/>
    <property type="molecule type" value="Genomic_DNA"/>
</dbReference>